<dbReference type="SUPFAM" id="SSF56349">
    <property type="entry name" value="DNA breaking-rejoining enzymes"/>
    <property type="match status" value="1"/>
</dbReference>
<dbReference type="AlphaFoldDB" id="A0A938XE80"/>
<evidence type="ECO:0000313" key="9">
    <source>
        <dbReference type="Proteomes" id="UP000705508"/>
    </source>
</evidence>
<dbReference type="PANTHER" id="PTHR30349">
    <property type="entry name" value="PHAGE INTEGRASE-RELATED"/>
    <property type="match status" value="1"/>
</dbReference>
<dbReference type="GO" id="GO:0003677">
    <property type="term" value="F:DNA binding"/>
    <property type="evidence" value="ECO:0007669"/>
    <property type="project" value="UniProtKB-UniRule"/>
</dbReference>
<dbReference type="InterPro" id="IPR010998">
    <property type="entry name" value="Integrase_recombinase_N"/>
</dbReference>
<evidence type="ECO:0000256" key="5">
    <source>
        <dbReference type="SAM" id="MobiDB-lite"/>
    </source>
</evidence>
<dbReference type="PANTHER" id="PTHR30349:SF64">
    <property type="entry name" value="PROPHAGE INTEGRASE INTD-RELATED"/>
    <property type="match status" value="1"/>
</dbReference>
<dbReference type="InterPro" id="IPR044068">
    <property type="entry name" value="CB"/>
</dbReference>
<evidence type="ECO:0000259" key="7">
    <source>
        <dbReference type="PROSITE" id="PS51900"/>
    </source>
</evidence>
<feature type="domain" description="Core-binding (CB)" evidence="7">
    <location>
        <begin position="65"/>
        <end position="143"/>
    </location>
</feature>
<dbReference type="CDD" id="cd01189">
    <property type="entry name" value="INT_ICEBs1_C_like"/>
    <property type="match status" value="1"/>
</dbReference>
<dbReference type="PROSITE" id="PS51898">
    <property type="entry name" value="TYR_RECOMBINASE"/>
    <property type="match status" value="1"/>
</dbReference>
<feature type="region of interest" description="Disordered" evidence="5">
    <location>
        <begin position="23"/>
        <end position="42"/>
    </location>
</feature>
<keyword evidence="2 4" id="KW-0238">DNA-binding</keyword>
<feature type="domain" description="Tyr recombinase" evidence="6">
    <location>
        <begin position="168"/>
        <end position="369"/>
    </location>
</feature>
<dbReference type="RefSeq" id="WP_204907312.1">
    <property type="nucleotide sequence ID" value="NZ_JACJKS010000023.1"/>
</dbReference>
<comment type="similarity">
    <text evidence="1">Belongs to the 'phage' integrase family.</text>
</comment>
<protein>
    <submittedName>
        <fullName evidence="8">Site-specific integrase</fullName>
    </submittedName>
</protein>
<evidence type="ECO:0000256" key="1">
    <source>
        <dbReference type="ARBA" id="ARBA00008857"/>
    </source>
</evidence>
<comment type="caution">
    <text evidence="8">The sequence shown here is derived from an EMBL/GenBank/DDBJ whole genome shotgun (WGS) entry which is preliminary data.</text>
</comment>
<evidence type="ECO:0000256" key="2">
    <source>
        <dbReference type="ARBA" id="ARBA00023125"/>
    </source>
</evidence>
<evidence type="ECO:0000313" key="8">
    <source>
        <dbReference type="EMBL" id="MBM6949310.1"/>
    </source>
</evidence>
<reference evidence="8" key="2">
    <citation type="journal article" date="2021" name="Sci. Rep.">
        <title>The distribution of antibiotic resistance genes in chicken gut microbiota commensals.</title>
        <authorList>
            <person name="Juricova H."/>
            <person name="Matiasovicova J."/>
            <person name="Kubasova T."/>
            <person name="Cejkova D."/>
            <person name="Rychlik I."/>
        </authorList>
    </citation>
    <scope>NUCLEOTIDE SEQUENCE</scope>
    <source>
        <strain evidence="8">An582</strain>
    </source>
</reference>
<evidence type="ECO:0000256" key="4">
    <source>
        <dbReference type="PROSITE-ProRule" id="PRU01248"/>
    </source>
</evidence>
<gene>
    <name evidence="8" type="ORF">H6A20_11745</name>
</gene>
<dbReference type="Gene3D" id="1.10.150.130">
    <property type="match status" value="1"/>
</dbReference>
<evidence type="ECO:0000256" key="3">
    <source>
        <dbReference type="ARBA" id="ARBA00023172"/>
    </source>
</evidence>
<dbReference type="InterPro" id="IPR002104">
    <property type="entry name" value="Integrase_catalytic"/>
</dbReference>
<dbReference type="GO" id="GO:0006310">
    <property type="term" value="P:DNA recombination"/>
    <property type="evidence" value="ECO:0007669"/>
    <property type="project" value="UniProtKB-KW"/>
</dbReference>
<proteinExistence type="inferred from homology"/>
<dbReference type="InterPro" id="IPR013762">
    <property type="entry name" value="Integrase-like_cat_sf"/>
</dbReference>
<organism evidence="8 9">
    <name type="scientific">Mordavella massiliensis</name>
    <dbReference type="NCBI Taxonomy" id="1871024"/>
    <lineage>
        <taxon>Bacteria</taxon>
        <taxon>Bacillati</taxon>
        <taxon>Bacillota</taxon>
        <taxon>Clostridia</taxon>
        <taxon>Eubacteriales</taxon>
        <taxon>Clostridiaceae</taxon>
        <taxon>Mordavella</taxon>
    </lineage>
</organism>
<name>A0A938XE80_9CLOT</name>
<dbReference type="InterPro" id="IPR011010">
    <property type="entry name" value="DNA_brk_join_enz"/>
</dbReference>
<keyword evidence="3" id="KW-0233">DNA recombination</keyword>
<accession>A0A938XE80</accession>
<dbReference type="EMBL" id="JACJKS010000023">
    <property type="protein sequence ID" value="MBM6949310.1"/>
    <property type="molecule type" value="Genomic_DNA"/>
</dbReference>
<dbReference type="InterPro" id="IPR050090">
    <property type="entry name" value="Tyrosine_recombinase_XerCD"/>
</dbReference>
<dbReference type="Gene3D" id="1.10.443.10">
    <property type="entry name" value="Intergrase catalytic core"/>
    <property type="match status" value="1"/>
</dbReference>
<evidence type="ECO:0000259" key="6">
    <source>
        <dbReference type="PROSITE" id="PS51898"/>
    </source>
</evidence>
<sequence>MATTKYKRGSDGYFTARIWDGTYDKNGKKHRKSIRSKKSSKDLERKVQEFEQSVRERRQIRKSDVTFLDYAREWRRVYKHQAETATQDMYDNVITKHMSILEGIRLQDIDRIHLQLILNNADGKTRTQQQIYMTFKQILQSAVTDHLYPANVMSDIFGSISPVKYKSPENRPLTENERRAIFKADFDEQDKIYVYIIFGCGLRRQEALALTIFDINIDAQEISITKAHKFVKGNPISKIPKSDNGYRTVPIPDAVFPAIRDYVQKLRSKNKTYLFTMQCGRNRGMPITKSSYDKMWMRILRKMNDVSDAPILDLTGHNFRHNYCTMLCYQIPTISIKRIAQLMGDTEKVVLDVYNHIVLEKENAAEAVNAAINF</sequence>
<feature type="compositionally biased region" description="Basic residues" evidence="5">
    <location>
        <begin position="27"/>
        <end position="38"/>
    </location>
</feature>
<dbReference type="Proteomes" id="UP000705508">
    <property type="component" value="Unassembled WGS sequence"/>
</dbReference>
<dbReference type="GO" id="GO:0015074">
    <property type="term" value="P:DNA integration"/>
    <property type="evidence" value="ECO:0007669"/>
    <property type="project" value="InterPro"/>
</dbReference>
<reference evidence="8" key="1">
    <citation type="submission" date="2020-08" db="EMBL/GenBank/DDBJ databases">
        <authorList>
            <person name="Cejkova D."/>
            <person name="Kubasova T."/>
            <person name="Jahodarova E."/>
            <person name="Rychlik I."/>
        </authorList>
    </citation>
    <scope>NUCLEOTIDE SEQUENCE</scope>
    <source>
        <strain evidence="8">An582</strain>
    </source>
</reference>
<dbReference type="PROSITE" id="PS51900">
    <property type="entry name" value="CB"/>
    <property type="match status" value="1"/>
</dbReference>
<dbReference type="Pfam" id="PF00589">
    <property type="entry name" value="Phage_integrase"/>
    <property type="match status" value="1"/>
</dbReference>